<dbReference type="Pfam" id="PF08241">
    <property type="entry name" value="Methyltransf_11"/>
    <property type="match status" value="1"/>
</dbReference>
<organism evidence="2 3">
    <name type="scientific">SAR324 cluster bacterium</name>
    <dbReference type="NCBI Taxonomy" id="2024889"/>
    <lineage>
        <taxon>Bacteria</taxon>
        <taxon>Deltaproteobacteria</taxon>
        <taxon>SAR324 cluster</taxon>
    </lineage>
</organism>
<dbReference type="EMBL" id="JAAZON010000157">
    <property type="protein sequence ID" value="NMC62301.1"/>
    <property type="molecule type" value="Genomic_DNA"/>
</dbReference>
<feature type="domain" description="Methyltransferase type 11" evidence="1">
    <location>
        <begin position="2"/>
        <end position="44"/>
    </location>
</feature>
<proteinExistence type="predicted"/>
<reference evidence="2 3" key="1">
    <citation type="journal article" date="2020" name="Biotechnol. Biofuels">
        <title>New insights from the biogas microbiome by comprehensive genome-resolved metagenomics of nearly 1600 species originating from multiple anaerobic digesters.</title>
        <authorList>
            <person name="Campanaro S."/>
            <person name="Treu L."/>
            <person name="Rodriguez-R L.M."/>
            <person name="Kovalovszki A."/>
            <person name="Ziels R.M."/>
            <person name="Maus I."/>
            <person name="Zhu X."/>
            <person name="Kougias P.G."/>
            <person name="Basile A."/>
            <person name="Luo G."/>
            <person name="Schluter A."/>
            <person name="Konstantinidis K.T."/>
            <person name="Angelidaki I."/>
        </authorList>
    </citation>
    <scope>NUCLEOTIDE SEQUENCE [LARGE SCALE GENOMIC DNA]</scope>
    <source>
        <strain evidence="2">AS27yjCOA_65</strain>
    </source>
</reference>
<accession>A0A7X9FQ78</accession>
<dbReference type="Proteomes" id="UP000524246">
    <property type="component" value="Unassembled WGS sequence"/>
</dbReference>
<evidence type="ECO:0000259" key="1">
    <source>
        <dbReference type="Pfam" id="PF08241"/>
    </source>
</evidence>
<keyword evidence="2" id="KW-0808">Transferase</keyword>
<evidence type="ECO:0000313" key="3">
    <source>
        <dbReference type="Proteomes" id="UP000524246"/>
    </source>
</evidence>
<dbReference type="InterPro" id="IPR029063">
    <property type="entry name" value="SAM-dependent_MTases_sf"/>
</dbReference>
<dbReference type="Gene3D" id="3.40.50.150">
    <property type="entry name" value="Vaccinia Virus protein VP39"/>
    <property type="match status" value="1"/>
</dbReference>
<dbReference type="SUPFAM" id="SSF53335">
    <property type="entry name" value="S-adenosyl-L-methionine-dependent methyltransferases"/>
    <property type="match status" value="1"/>
</dbReference>
<evidence type="ECO:0000313" key="2">
    <source>
        <dbReference type="EMBL" id="NMC62301.1"/>
    </source>
</evidence>
<dbReference type="InterPro" id="IPR013216">
    <property type="entry name" value="Methyltransf_11"/>
</dbReference>
<dbReference type="GO" id="GO:0032259">
    <property type="term" value="P:methylation"/>
    <property type="evidence" value="ECO:0007669"/>
    <property type="project" value="UniProtKB-KW"/>
</dbReference>
<comment type="caution">
    <text evidence="2">The sequence shown here is derived from an EMBL/GenBank/DDBJ whole genome shotgun (WGS) entry which is preliminary data.</text>
</comment>
<dbReference type="AlphaFoldDB" id="A0A7X9FQ78"/>
<dbReference type="GO" id="GO:0008757">
    <property type="term" value="F:S-adenosylmethionine-dependent methyltransferase activity"/>
    <property type="evidence" value="ECO:0007669"/>
    <property type="project" value="InterPro"/>
</dbReference>
<name>A0A7X9FQ78_9DELT</name>
<keyword evidence="2" id="KW-0489">Methyltransferase</keyword>
<protein>
    <submittedName>
        <fullName evidence="2">Methyltransferase domain-containing protein</fullName>
    </submittedName>
</protein>
<gene>
    <name evidence="2" type="ORF">GYA55_03955</name>
</gene>
<sequence length="126" mass="14476">MHQIDFPDCTFDCCRIMTTFQHVTDPKKALDEIFRIVKIGGRIVAWEPNRRSFVLSSSFPECADKLLKNWANGILNPDMGLQLQELFERKNANNIKVHIIPRISHTLSENVVPVVIFPVTAYTFCN</sequence>